<evidence type="ECO:0000313" key="1">
    <source>
        <dbReference type="EMBL" id="MBP3955407.1"/>
    </source>
</evidence>
<keyword evidence="2" id="KW-1185">Reference proteome</keyword>
<sequence>MNRIRSQHGNVIAADFRPRVNLADLAVTLIRCTASMDGGPIATTHVLGDLATGNVTSL</sequence>
<comment type="caution">
    <text evidence="1">The sequence shown here is derived from an EMBL/GenBank/DDBJ whole genome shotgun (WGS) entry which is preliminary data.</text>
</comment>
<name>A0ABS5BPN3_9BACT</name>
<gene>
    <name evidence="1" type="ORF">J8F10_08950</name>
</gene>
<reference evidence="1 2" key="1">
    <citation type="submission" date="2021-04" db="EMBL/GenBank/DDBJ databases">
        <authorList>
            <person name="Ivanova A."/>
        </authorList>
    </citation>
    <scope>NUCLEOTIDE SEQUENCE [LARGE SCALE GENOMIC DNA]</scope>
    <source>
        <strain evidence="1 2">G18</strain>
    </source>
</reference>
<proteinExistence type="predicted"/>
<protein>
    <submittedName>
        <fullName evidence="1">Uncharacterized protein</fullName>
    </submittedName>
</protein>
<dbReference type="Proteomes" id="UP000676565">
    <property type="component" value="Unassembled WGS sequence"/>
</dbReference>
<evidence type="ECO:0000313" key="2">
    <source>
        <dbReference type="Proteomes" id="UP000676565"/>
    </source>
</evidence>
<dbReference type="EMBL" id="JAGKQQ010000001">
    <property type="protein sequence ID" value="MBP3955407.1"/>
    <property type="molecule type" value="Genomic_DNA"/>
</dbReference>
<accession>A0ABS5BPN3</accession>
<dbReference type="RefSeq" id="WP_210653487.1">
    <property type="nucleotide sequence ID" value="NZ_JAGKQQ010000001.1"/>
</dbReference>
<organism evidence="1 2">
    <name type="scientific">Gemmata palustris</name>
    <dbReference type="NCBI Taxonomy" id="2822762"/>
    <lineage>
        <taxon>Bacteria</taxon>
        <taxon>Pseudomonadati</taxon>
        <taxon>Planctomycetota</taxon>
        <taxon>Planctomycetia</taxon>
        <taxon>Gemmatales</taxon>
        <taxon>Gemmataceae</taxon>
        <taxon>Gemmata</taxon>
    </lineage>
</organism>